<proteinExistence type="predicted"/>
<dbReference type="RefSeq" id="XP_048333632.2">
    <property type="nucleotide sequence ID" value="XM_048477675.2"/>
</dbReference>
<keyword evidence="2" id="KW-1185">Reference proteome</keyword>
<feature type="transmembrane region" description="Helical" evidence="1">
    <location>
        <begin position="357"/>
        <end position="378"/>
    </location>
</feature>
<organism evidence="2 3">
    <name type="scientific">Ziziphus jujuba</name>
    <name type="common">Chinese jujube</name>
    <name type="synonym">Ziziphus sativa</name>
    <dbReference type="NCBI Taxonomy" id="326968"/>
    <lineage>
        <taxon>Eukaryota</taxon>
        <taxon>Viridiplantae</taxon>
        <taxon>Streptophyta</taxon>
        <taxon>Embryophyta</taxon>
        <taxon>Tracheophyta</taxon>
        <taxon>Spermatophyta</taxon>
        <taxon>Magnoliopsida</taxon>
        <taxon>eudicotyledons</taxon>
        <taxon>Gunneridae</taxon>
        <taxon>Pentapetalae</taxon>
        <taxon>rosids</taxon>
        <taxon>fabids</taxon>
        <taxon>Rosales</taxon>
        <taxon>Rhamnaceae</taxon>
        <taxon>Paliureae</taxon>
        <taxon>Ziziphus</taxon>
    </lineage>
</organism>
<name>A0ABM3IQV8_ZIZJJ</name>
<sequence length="381" mass="43496">MVMNLWDAEIVNRTILAPVQEQQNLSQAHQLIMVQAKIKVQRRSANKKQQSLSRAHQSIMVQAKIKMQRRSANKKQQSLSRAHQSIIVQAKITVQRRSASKKQQSLSRAHQSIMVQASIKVERRSANKKQQSLSWAHESIMVQTNKKQLMSLANQREGFQAKITRQWRSAKKIKLLLSLTNQSEEGLGMIIAAEIKMHRRRAIERQILESKMELMISEAPRHKQSTFKASITLPAPALSQRTVSLGTENRKKVTSYLYLQLYMYYGMVLDGFIDLKHVYSGSHISTMNWNLIGHSRRSDIAYADHEHGPHMLVSISFDPRCDSLSPQSSMHFAAFCAPLLTRSCCSRLPPSFSPVCLFLPLQVLGVFSFLNPMLLLIMMTY</sequence>
<gene>
    <name evidence="3" type="primary">LOC125423438</name>
</gene>
<protein>
    <submittedName>
        <fullName evidence="3">Uncharacterized protein LOC125423438</fullName>
    </submittedName>
</protein>
<keyword evidence="1" id="KW-1133">Transmembrane helix</keyword>
<evidence type="ECO:0000256" key="1">
    <source>
        <dbReference type="SAM" id="Phobius"/>
    </source>
</evidence>
<keyword evidence="1" id="KW-0472">Membrane</keyword>
<evidence type="ECO:0000313" key="2">
    <source>
        <dbReference type="Proteomes" id="UP001652623"/>
    </source>
</evidence>
<accession>A0ABM3IQV8</accession>
<dbReference type="Proteomes" id="UP001652623">
    <property type="component" value="Chromosome 3"/>
</dbReference>
<reference evidence="3" key="1">
    <citation type="submission" date="2025-08" db="UniProtKB">
        <authorList>
            <consortium name="RefSeq"/>
        </authorList>
    </citation>
    <scope>IDENTIFICATION</scope>
    <source>
        <tissue evidence="3">Seedling</tissue>
    </source>
</reference>
<dbReference type="GeneID" id="125423438"/>
<keyword evidence="1" id="KW-0812">Transmembrane</keyword>
<evidence type="ECO:0000313" key="3">
    <source>
        <dbReference type="RefSeq" id="XP_048333632.2"/>
    </source>
</evidence>